<dbReference type="Gene3D" id="3.30.70.20">
    <property type="match status" value="2"/>
</dbReference>
<keyword evidence="4" id="KW-0411">Iron-sulfur</keyword>
<protein>
    <submittedName>
        <fullName evidence="7">RnfABCDGE type electron transport complex subunit B</fullName>
    </submittedName>
</protein>
<dbReference type="PANTHER" id="PTHR43560:SF1">
    <property type="entry name" value="ION-TRANSLOCATING OXIDOREDUCTASE COMPLEX SUBUNIT B"/>
    <property type="match status" value="1"/>
</dbReference>
<dbReference type="Proteomes" id="UP001204015">
    <property type="component" value="Unassembled WGS sequence"/>
</dbReference>
<dbReference type="PROSITE" id="PS51379">
    <property type="entry name" value="4FE4S_FER_2"/>
    <property type="match status" value="3"/>
</dbReference>
<keyword evidence="2" id="KW-0479">Metal-binding</keyword>
<evidence type="ECO:0000313" key="7">
    <source>
        <dbReference type="EMBL" id="MCO6024641.1"/>
    </source>
</evidence>
<proteinExistence type="predicted"/>
<dbReference type="Pfam" id="PF00037">
    <property type="entry name" value="Fer4"/>
    <property type="match status" value="1"/>
</dbReference>
<dbReference type="InterPro" id="IPR017900">
    <property type="entry name" value="4Fe4S_Fe_S_CS"/>
</dbReference>
<dbReference type="CDD" id="cd10549">
    <property type="entry name" value="MtMvhB_like"/>
    <property type="match status" value="1"/>
</dbReference>
<gene>
    <name evidence="7" type="ORF">NG821_02085</name>
</gene>
<evidence type="ECO:0000259" key="6">
    <source>
        <dbReference type="PROSITE" id="PS51656"/>
    </source>
</evidence>
<feature type="domain" description="4Fe-4S" evidence="6">
    <location>
        <begin position="31"/>
        <end position="94"/>
    </location>
</feature>
<feature type="domain" description="4Fe-4S ferredoxin-type" evidence="5">
    <location>
        <begin position="214"/>
        <end position="242"/>
    </location>
</feature>
<dbReference type="Gene3D" id="1.10.15.40">
    <property type="entry name" value="Electron transport complex subunit B, putative Fe-S cluster"/>
    <property type="match status" value="1"/>
</dbReference>
<reference evidence="7 8" key="1">
    <citation type="submission" date="2022-06" db="EMBL/GenBank/DDBJ databases">
        <title>A taxonomic note on the genus Prevotella: Description of four novel genera and emended description of the genera Hallella and Xylanibacter.</title>
        <authorList>
            <person name="Hitch T.C.A."/>
        </authorList>
    </citation>
    <scope>NUCLEOTIDE SEQUENCE [LARGE SCALE GENOMIC DNA]</scope>
    <source>
        <strain evidence="7 8">DSM 100619</strain>
    </source>
</reference>
<keyword evidence="3" id="KW-0408">Iron</keyword>
<dbReference type="Pfam" id="PF12838">
    <property type="entry name" value="Fer4_7"/>
    <property type="match status" value="1"/>
</dbReference>
<evidence type="ECO:0000256" key="1">
    <source>
        <dbReference type="ARBA" id="ARBA00022485"/>
    </source>
</evidence>
<keyword evidence="1" id="KW-0004">4Fe-4S</keyword>
<evidence type="ECO:0000256" key="2">
    <source>
        <dbReference type="ARBA" id="ARBA00022723"/>
    </source>
</evidence>
<feature type="domain" description="4Fe-4S ferredoxin-type" evidence="5">
    <location>
        <begin position="243"/>
        <end position="272"/>
    </location>
</feature>
<evidence type="ECO:0000259" key="5">
    <source>
        <dbReference type="PROSITE" id="PS51379"/>
    </source>
</evidence>
<evidence type="ECO:0000256" key="4">
    <source>
        <dbReference type="ARBA" id="ARBA00023014"/>
    </source>
</evidence>
<organism evidence="7 8">
    <name type="scientific">Segatella cerevisiae</name>
    <dbReference type="NCBI Taxonomy" id="2053716"/>
    <lineage>
        <taxon>Bacteria</taxon>
        <taxon>Pseudomonadati</taxon>
        <taxon>Bacteroidota</taxon>
        <taxon>Bacteroidia</taxon>
        <taxon>Bacteroidales</taxon>
        <taxon>Prevotellaceae</taxon>
        <taxon>Segatella</taxon>
    </lineage>
</organism>
<comment type="caution">
    <text evidence="7">The sequence shown here is derived from an EMBL/GenBank/DDBJ whole genome shotgun (WGS) entry which is preliminary data.</text>
</comment>
<dbReference type="InterPro" id="IPR007202">
    <property type="entry name" value="4Fe-4S_dom"/>
</dbReference>
<evidence type="ECO:0000256" key="3">
    <source>
        <dbReference type="ARBA" id="ARBA00023004"/>
    </source>
</evidence>
<sequence>MLFVKSFGGAAIALPDSFIRIFISIKSFVEKMDNRIKKVRELLPGANCGSCGHTNCLIMAEALVSSAKKGTIKGLYCPIGGDQVMNRITAFLGLPVAKREPPLAIVRCNGTCEHRPRVPVFEDLPTCKAMDGSGRGDIGCSYGCLGKGDCESACRFNAIHVNPETGLSEVNESLCVGCGACVRVCPRHIIVLRKRGPGGKRIYVRCVNKDPDNLALAVCAVACTGCGSCQEACRFDAITIEDHLSVIDPDKCRLCTQCVSQCPTSAIAMVNFSGLQDRTEKREEAQTEGKR</sequence>
<dbReference type="EMBL" id="JAMXLY010000004">
    <property type="protein sequence ID" value="MCO6024641.1"/>
    <property type="molecule type" value="Genomic_DNA"/>
</dbReference>
<dbReference type="InterPro" id="IPR050395">
    <property type="entry name" value="4Fe4S_Ferredoxin_RnfB"/>
</dbReference>
<dbReference type="Pfam" id="PF04060">
    <property type="entry name" value="FeS"/>
    <property type="match status" value="1"/>
</dbReference>
<evidence type="ECO:0000313" key="8">
    <source>
        <dbReference type="Proteomes" id="UP001204015"/>
    </source>
</evidence>
<dbReference type="PANTHER" id="PTHR43560">
    <property type="entry name" value="ION-TRANSLOCATING OXIDOREDUCTASE COMPLEX SUBUNIT B"/>
    <property type="match status" value="1"/>
</dbReference>
<dbReference type="PROSITE" id="PS51656">
    <property type="entry name" value="4FE4S"/>
    <property type="match status" value="1"/>
</dbReference>
<accession>A0ABT1BU88</accession>
<dbReference type="SUPFAM" id="SSF54862">
    <property type="entry name" value="4Fe-4S ferredoxins"/>
    <property type="match status" value="3"/>
</dbReference>
<name>A0ABT1BU88_9BACT</name>
<dbReference type="InterPro" id="IPR017896">
    <property type="entry name" value="4Fe4S_Fe-S-bd"/>
</dbReference>
<feature type="domain" description="4Fe-4S ferredoxin-type" evidence="5">
    <location>
        <begin position="166"/>
        <end position="195"/>
    </location>
</feature>
<dbReference type="PROSITE" id="PS00198">
    <property type="entry name" value="4FE4S_FER_1"/>
    <property type="match status" value="2"/>
</dbReference>
<keyword evidence="8" id="KW-1185">Reference proteome</keyword>